<dbReference type="SUPFAM" id="SSF50475">
    <property type="entry name" value="FMN-binding split barrel"/>
    <property type="match status" value="1"/>
</dbReference>
<dbReference type="EMBL" id="LWAE01000002">
    <property type="protein sequence ID" value="KZL91784.1"/>
    <property type="molecule type" value="Genomic_DNA"/>
</dbReference>
<proteinExistence type="predicted"/>
<name>A0A162SRT5_9CLOT</name>
<dbReference type="STRING" id="1121326.CLMAG_15900"/>
<reference evidence="1 2" key="1">
    <citation type="submission" date="2016-04" db="EMBL/GenBank/DDBJ databases">
        <title>Genome sequence of Clostridium magnum DSM 2767.</title>
        <authorList>
            <person name="Poehlein A."/>
            <person name="Uhlig R."/>
            <person name="Fischer R."/>
            <person name="Bahl H."/>
            <person name="Daniel R."/>
        </authorList>
    </citation>
    <scope>NUCLEOTIDE SEQUENCE [LARGE SCALE GENOMIC DNA]</scope>
    <source>
        <strain evidence="1 2">DSM 2767</strain>
    </source>
</reference>
<dbReference type="RefSeq" id="WP_242872966.1">
    <property type="nucleotide sequence ID" value="NZ_FQXL01000022.1"/>
</dbReference>
<organism evidence="1 2">
    <name type="scientific">Clostridium magnum DSM 2767</name>
    <dbReference type="NCBI Taxonomy" id="1121326"/>
    <lineage>
        <taxon>Bacteria</taxon>
        <taxon>Bacillati</taxon>
        <taxon>Bacillota</taxon>
        <taxon>Clostridia</taxon>
        <taxon>Eubacteriales</taxon>
        <taxon>Clostridiaceae</taxon>
        <taxon>Clostridium</taxon>
    </lineage>
</organism>
<gene>
    <name evidence="1" type="ORF">CLMAG_15900</name>
</gene>
<evidence type="ECO:0000313" key="1">
    <source>
        <dbReference type="EMBL" id="KZL91784.1"/>
    </source>
</evidence>
<keyword evidence="2" id="KW-1185">Reference proteome</keyword>
<protein>
    <submittedName>
        <fullName evidence="1">Uncharacterized protein</fullName>
    </submittedName>
</protein>
<evidence type="ECO:0000313" key="2">
    <source>
        <dbReference type="Proteomes" id="UP000076603"/>
    </source>
</evidence>
<dbReference type="Proteomes" id="UP000076603">
    <property type="component" value="Unassembled WGS sequence"/>
</dbReference>
<accession>A0A162SRT5</accession>
<dbReference type="Gene3D" id="2.30.110.10">
    <property type="entry name" value="Electron Transport, Fmn-binding Protein, Chain A"/>
    <property type="match status" value="1"/>
</dbReference>
<sequence length="74" mass="8776">MECELVDIYDTKDYENFILKVVHTHVEEDKLDENENINYEKVRPLLFEMPTRTYLRTGDVAGKCWSAGKEYKNS</sequence>
<dbReference type="AlphaFoldDB" id="A0A162SRT5"/>
<comment type="caution">
    <text evidence="1">The sequence shown here is derived from an EMBL/GenBank/DDBJ whole genome shotgun (WGS) entry which is preliminary data.</text>
</comment>
<dbReference type="PATRIC" id="fig|1121326.3.peg.1560"/>
<dbReference type="InterPro" id="IPR012349">
    <property type="entry name" value="Split_barrel_FMN-bd"/>
</dbReference>